<name>A0A0D9ZVN0_9ORYZ</name>
<dbReference type="EnsemblPlants" id="OGLUM05G07320.1">
    <property type="protein sequence ID" value="OGLUM05G07320.1"/>
    <property type="gene ID" value="OGLUM05G07320"/>
</dbReference>
<sequence length="64" mass="6993">MDSKVENDFKTLSRENAESNTAATTHSIAASHEENASDSVSCSEQITREKTTGRILGPKQIKKL</sequence>
<dbReference type="Gramene" id="OGLUM05G07320.1">
    <property type="protein sequence ID" value="OGLUM05G07320.1"/>
    <property type="gene ID" value="OGLUM05G07320"/>
</dbReference>
<keyword evidence="3" id="KW-1185">Reference proteome</keyword>
<proteinExistence type="predicted"/>
<evidence type="ECO:0000313" key="3">
    <source>
        <dbReference type="Proteomes" id="UP000026961"/>
    </source>
</evidence>
<organism evidence="2">
    <name type="scientific">Oryza glumipatula</name>
    <dbReference type="NCBI Taxonomy" id="40148"/>
    <lineage>
        <taxon>Eukaryota</taxon>
        <taxon>Viridiplantae</taxon>
        <taxon>Streptophyta</taxon>
        <taxon>Embryophyta</taxon>
        <taxon>Tracheophyta</taxon>
        <taxon>Spermatophyta</taxon>
        <taxon>Magnoliopsida</taxon>
        <taxon>Liliopsida</taxon>
        <taxon>Poales</taxon>
        <taxon>Poaceae</taxon>
        <taxon>BOP clade</taxon>
        <taxon>Oryzoideae</taxon>
        <taxon>Oryzeae</taxon>
        <taxon>Oryzinae</taxon>
        <taxon>Oryza</taxon>
    </lineage>
</organism>
<evidence type="ECO:0000313" key="2">
    <source>
        <dbReference type="EnsemblPlants" id="OGLUM05G07320.1"/>
    </source>
</evidence>
<dbReference type="HOGENOM" id="CLU_2871304_0_0_1"/>
<protein>
    <submittedName>
        <fullName evidence="2">Uncharacterized protein</fullName>
    </submittedName>
</protein>
<feature type="compositionally biased region" description="Basic and acidic residues" evidence="1">
    <location>
        <begin position="1"/>
        <end position="17"/>
    </location>
</feature>
<feature type="region of interest" description="Disordered" evidence="1">
    <location>
        <begin position="1"/>
        <end position="64"/>
    </location>
</feature>
<reference evidence="2" key="1">
    <citation type="submission" date="2015-04" db="UniProtKB">
        <authorList>
            <consortium name="EnsemblPlants"/>
        </authorList>
    </citation>
    <scope>IDENTIFICATION</scope>
</reference>
<feature type="compositionally biased region" description="Low complexity" evidence="1">
    <location>
        <begin position="21"/>
        <end position="30"/>
    </location>
</feature>
<dbReference type="AlphaFoldDB" id="A0A0D9ZVN0"/>
<accession>A0A0D9ZVN0</accession>
<dbReference type="Proteomes" id="UP000026961">
    <property type="component" value="Chromosome 5"/>
</dbReference>
<reference evidence="2" key="2">
    <citation type="submission" date="2018-05" db="EMBL/GenBank/DDBJ databases">
        <title>OgluRS3 (Oryza glumaepatula Reference Sequence Version 3).</title>
        <authorList>
            <person name="Zhang J."/>
            <person name="Kudrna D."/>
            <person name="Lee S."/>
            <person name="Talag J."/>
            <person name="Welchert J."/>
            <person name="Wing R.A."/>
        </authorList>
    </citation>
    <scope>NUCLEOTIDE SEQUENCE [LARGE SCALE GENOMIC DNA]</scope>
</reference>
<evidence type="ECO:0000256" key="1">
    <source>
        <dbReference type="SAM" id="MobiDB-lite"/>
    </source>
</evidence>